<keyword evidence="2" id="KW-1185">Reference proteome</keyword>
<dbReference type="Proteomes" id="UP001164539">
    <property type="component" value="Chromosome 9"/>
</dbReference>
<proteinExistence type="predicted"/>
<protein>
    <submittedName>
        <fullName evidence="1">Protein EARLY RESPONSIVE TO DEHYDRATION 15-like</fullName>
    </submittedName>
</protein>
<organism evidence="1 2">
    <name type="scientific">Melia azedarach</name>
    <name type="common">Chinaberry tree</name>
    <dbReference type="NCBI Taxonomy" id="155640"/>
    <lineage>
        <taxon>Eukaryota</taxon>
        <taxon>Viridiplantae</taxon>
        <taxon>Streptophyta</taxon>
        <taxon>Embryophyta</taxon>
        <taxon>Tracheophyta</taxon>
        <taxon>Spermatophyta</taxon>
        <taxon>Magnoliopsida</taxon>
        <taxon>eudicotyledons</taxon>
        <taxon>Gunneridae</taxon>
        <taxon>Pentapetalae</taxon>
        <taxon>rosids</taxon>
        <taxon>malvids</taxon>
        <taxon>Sapindales</taxon>
        <taxon>Meliaceae</taxon>
        <taxon>Melia</taxon>
    </lineage>
</organism>
<reference evidence="1 2" key="1">
    <citation type="journal article" date="2023" name="Science">
        <title>Complex scaffold remodeling in plant triterpene biosynthesis.</title>
        <authorList>
            <person name="De La Pena R."/>
            <person name="Hodgson H."/>
            <person name="Liu J.C."/>
            <person name="Stephenson M.J."/>
            <person name="Martin A.C."/>
            <person name="Owen C."/>
            <person name="Harkess A."/>
            <person name="Leebens-Mack J."/>
            <person name="Jimenez L.E."/>
            <person name="Osbourn A."/>
            <person name="Sattely E.S."/>
        </authorList>
    </citation>
    <scope>NUCLEOTIDE SEQUENCE [LARGE SCALE GENOMIC DNA]</scope>
    <source>
        <strain evidence="2">cv. JPN11</strain>
        <tissue evidence="1">Leaf</tissue>
    </source>
</reference>
<comment type="caution">
    <text evidence="1">The sequence shown here is derived from an EMBL/GenBank/DDBJ whole genome shotgun (WGS) entry which is preliminary data.</text>
</comment>
<evidence type="ECO:0000313" key="2">
    <source>
        <dbReference type="Proteomes" id="UP001164539"/>
    </source>
</evidence>
<evidence type="ECO:0000313" key="1">
    <source>
        <dbReference type="EMBL" id="KAJ4711568.1"/>
    </source>
</evidence>
<sequence length="161" mass="18358">MAMVDDRRSRLNPHAPVFIPNASFSEVEDFSPEWWDLVKTSPWFRDYWLSQRQEDDFVSFDGYDDCSELELLDMDDCAEFVEFKEKTESAPKKGLEPLNVLKNGMDAKALLKNLNLNVSKSPIGRGAKSPVGPGKYCEKKLANKCVTNPKCTATQRIHQPR</sequence>
<name>A0ACC1XJU8_MELAZ</name>
<dbReference type="EMBL" id="CM051402">
    <property type="protein sequence ID" value="KAJ4711568.1"/>
    <property type="molecule type" value="Genomic_DNA"/>
</dbReference>
<accession>A0ACC1XJU8</accession>
<gene>
    <name evidence="1" type="ORF">OWV82_017567</name>
</gene>